<name>A0A2T5I5A6_9PROT</name>
<dbReference type="EMBL" id="QAOK01000038">
    <property type="protein sequence ID" value="PTQ78968.1"/>
    <property type="molecule type" value="Genomic_DNA"/>
</dbReference>
<evidence type="ECO:0000313" key="1">
    <source>
        <dbReference type="EMBL" id="PTQ78968.1"/>
    </source>
</evidence>
<sequence length="65" mass="7475">MQDLSDVPCAWKRFPSMEDLFAKRCHEPMEKLVQYSVQQFVYPGLRISSVAATSIAVMLSHQMIK</sequence>
<protein>
    <submittedName>
        <fullName evidence="1">Uncharacterized protein</fullName>
    </submittedName>
</protein>
<dbReference type="RefSeq" id="WP_107763292.1">
    <property type="nucleotide sequence ID" value="NZ_QAOK01000038.1"/>
</dbReference>
<reference evidence="1 2" key="1">
    <citation type="submission" date="2018-04" db="EMBL/GenBank/DDBJ databases">
        <title>Active sludge and wastewater microbial communities from Klosterneuburg, Austria.</title>
        <authorList>
            <person name="Wagner M."/>
        </authorList>
    </citation>
    <scope>NUCLEOTIDE SEQUENCE [LARGE SCALE GENOMIC DNA]</scope>
    <source>
        <strain evidence="1 2">Nl12</strain>
    </source>
</reference>
<evidence type="ECO:0000313" key="2">
    <source>
        <dbReference type="Proteomes" id="UP000244152"/>
    </source>
</evidence>
<dbReference type="Proteomes" id="UP000244152">
    <property type="component" value="Unassembled WGS sequence"/>
</dbReference>
<gene>
    <name evidence="1" type="ORF">C8R21_13811</name>
</gene>
<dbReference type="AlphaFoldDB" id="A0A2T5I5A6"/>
<proteinExistence type="predicted"/>
<organism evidence="1 2">
    <name type="scientific">Nitrosospira multiformis</name>
    <dbReference type="NCBI Taxonomy" id="1231"/>
    <lineage>
        <taxon>Bacteria</taxon>
        <taxon>Pseudomonadati</taxon>
        <taxon>Pseudomonadota</taxon>
        <taxon>Betaproteobacteria</taxon>
        <taxon>Nitrosomonadales</taxon>
        <taxon>Nitrosomonadaceae</taxon>
        <taxon>Nitrosospira</taxon>
    </lineage>
</organism>
<accession>A0A2T5I5A6</accession>
<comment type="caution">
    <text evidence="1">The sequence shown here is derived from an EMBL/GenBank/DDBJ whole genome shotgun (WGS) entry which is preliminary data.</text>
</comment>